<evidence type="ECO:0000313" key="4">
    <source>
        <dbReference type="Proteomes" id="UP001302812"/>
    </source>
</evidence>
<feature type="region of interest" description="Disordered" evidence="1">
    <location>
        <begin position="839"/>
        <end position="865"/>
    </location>
</feature>
<feature type="compositionally biased region" description="Low complexity" evidence="1">
    <location>
        <begin position="649"/>
        <end position="658"/>
    </location>
</feature>
<dbReference type="GeneID" id="89935127"/>
<feature type="compositionally biased region" description="Basic and acidic residues" evidence="1">
    <location>
        <begin position="748"/>
        <end position="766"/>
    </location>
</feature>
<keyword evidence="2" id="KW-0472">Membrane</keyword>
<feature type="compositionally biased region" description="Basic and acidic residues" evidence="1">
    <location>
        <begin position="408"/>
        <end position="425"/>
    </location>
</feature>
<proteinExistence type="predicted"/>
<feature type="compositionally biased region" description="Basic and acidic residues" evidence="1">
    <location>
        <begin position="664"/>
        <end position="686"/>
    </location>
</feature>
<feature type="compositionally biased region" description="Polar residues" evidence="1">
    <location>
        <begin position="39"/>
        <end position="51"/>
    </location>
</feature>
<accession>A0AAN6TLF2</accession>
<feature type="compositionally biased region" description="Polar residues" evidence="1">
    <location>
        <begin position="697"/>
        <end position="712"/>
    </location>
</feature>
<feature type="compositionally biased region" description="Polar residues" evidence="1">
    <location>
        <begin position="839"/>
        <end position="851"/>
    </location>
</feature>
<organism evidence="3 4">
    <name type="scientific">Canariomyces notabilis</name>
    <dbReference type="NCBI Taxonomy" id="2074819"/>
    <lineage>
        <taxon>Eukaryota</taxon>
        <taxon>Fungi</taxon>
        <taxon>Dikarya</taxon>
        <taxon>Ascomycota</taxon>
        <taxon>Pezizomycotina</taxon>
        <taxon>Sordariomycetes</taxon>
        <taxon>Sordariomycetidae</taxon>
        <taxon>Sordariales</taxon>
        <taxon>Chaetomiaceae</taxon>
        <taxon>Canariomyces</taxon>
    </lineage>
</organism>
<evidence type="ECO:0000256" key="2">
    <source>
        <dbReference type="SAM" id="Phobius"/>
    </source>
</evidence>
<dbReference type="Proteomes" id="UP001302812">
    <property type="component" value="Unassembled WGS sequence"/>
</dbReference>
<evidence type="ECO:0000313" key="3">
    <source>
        <dbReference type="EMBL" id="KAK4116669.1"/>
    </source>
</evidence>
<feature type="compositionally biased region" description="Polar residues" evidence="1">
    <location>
        <begin position="121"/>
        <end position="146"/>
    </location>
</feature>
<dbReference type="PANTHER" id="PTHR38426:SF1">
    <property type="entry name" value="MAINTENANCE OF TELOMERE CAPPING PROTEIN 4"/>
    <property type="match status" value="1"/>
</dbReference>
<dbReference type="AlphaFoldDB" id="A0AAN6TLF2"/>
<keyword evidence="2" id="KW-0812">Transmembrane</keyword>
<feature type="transmembrane region" description="Helical" evidence="2">
    <location>
        <begin position="998"/>
        <end position="1018"/>
    </location>
</feature>
<feature type="region of interest" description="Disordered" evidence="1">
    <location>
        <begin position="408"/>
        <end position="620"/>
    </location>
</feature>
<feature type="region of interest" description="Disordered" evidence="1">
    <location>
        <begin position="203"/>
        <end position="240"/>
    </location>
</feature>
<evidence type="ECO:0000256" key="1">
    <source>
        <dbReference type="SAM" id="MobiDB-lite"/>
    </source>
</evidence>
<reference evidence="3" key="1">
    <citation type="journal article" date="2023" name="Mol. Phylogenet. Evol.">
        <title>Genome-scale phylogeny and comparative genomics of the fungal order Sordariales.</title>
        <authorList>
            <person name="Hensen N."/>
            <person name="Bonometti L."/>
            <person name="Westerberg I."/>
            <person name="Brannstrom I.O."/>
            <person name="Guillou S."/>
            <person name="Cros-Aarteil S."/>
            <person name="Calhoun S."/>
            <person name="Haridas S."/>
            <person name="Kuo A."/>
            <person name="Mondo S."/>
            <person name="Pangilinan J."/>
            <person name="Riley R."/>
            <person name="LaButti K."/>
            <person name="Andreopoulos B."/>
            <person name="Lipzen A."/>
            <person name="Chen C."/>
            <person name="Yan M."/>
            <person name="Daum C."/>
            <person name="Ng V."/>
            <person name="Clum A."/>
            <person name="Steindorff A."/>
            <person name="Ohm R.A."/>
            <person name="Martin F."/>
            <person name="Silar P."/>
            <person name="Natvig D.O."/>
            <person name="Lalanne C."/>
            <person name="Gautier V."/>
            <person name="Ament-Velasquez S.L."/>
            <person name="Kruys A."/>
            <person name="Hutchinson M.I."/>
            <person name="Powell A.J."/>
            <person name="Barry K."/>
            <person name="Miller A.N."/>
            <person name="Grigoriev I.V."/>
            <person name="Debuchy R."/>
            <person name="Gladieux P."/>
            <person name="Hiltunen Thoren M."/>
            <person name="Johannesson H."/>
        </authorList>
    </citation>
    <scope>NUCLEOTIDE SEQUENCE</scope>
    <source>
        <strain evidence="3">CBS 508.74</strain>
    </source>
</reference>
<feature type="region of interest" description="Disordered" evidence="1">
    <location>
        <begin position="1"/>
        <end position="67"/>
    </location>
</feature>
<gene>
    <name evidence="3" type="ORF">N656DRAFT_702208</name>
</gene>
<comment type="caution">
    <text evidence="3">The sequence shown here is derived from an EMBL/GenBank/DDBJ whole genome shotgun (WGS) entry which is preliminary data.</text>
</comment>
<feature type="region of interest" description="Disordered" evidence="1">
    <location>
        <begin position="277"/>
        <end position="396"/>
    </location>
</feature>
<dbReference type="InterPro" id="IPR038769">
    <property type="entry name" value="MTC4"/>
</dbReference>
<dbReference type="EMBL" id="MU853333">
    <property type="protein sequence ID" value="KAK4116669.1"/>
    <property type="molecule type" value="Genomic_DNA"/>
</dbReference>
<feature type="compositionally biased region" description="Polar residues" evidence="1">
    <location>
        <begin position="218"/>
        <end position="232"/>
    </location>
</feature>
<keyword evidence="4" id="KW-1185">Reference proteome</keyword>
<keyword evidence="2" id="KW-1133">Transmembrane helix</keyword>
<feature type="compositionally biased region" description="Basic and acidic residues" evidence="1">
    <location>
        <begin position="451"/>
        <end position="464"/>
    </location>
</feature>
<feature type="compositionally biased region" description="Basic residues" evidence="1">
    <location>
        <begin position="345"/>
        <end position="355"/>
    </location>
</feature>
<dbReference type="RefSeq" id="XP_064674239.1">
    <property type="nucleotide sequence ID" value="XM_064811002.1"/>
</dbReference>
<protein>
    <submittedName>
        <fullName evidence="3">Uncharacterized protein</fullName>
    </submittedName>
</protein>
<name>A0AAN6TLF2_9PEZI</name>
<feature type="compositionally biased region" description="Basic and acidic residues" evidence="1">
    <location>
        <begin position="722"/>
        <end position="734"/>
    </location>
</feature>
<feature type="compositionally biased region" description="Polar residues" evidence="1">
    <location>
        <begin position="485"/>
        <end position="498"/>
    </location>
</feature>
<feature type="transmembrane region" description="Helical" evidence="2">
    <location>
        <begin position="973"/>
        <end position="992"/>
    </location>
</feature>
<feature type="compositionally biased region" description="Basic and acidic residues" evidence="1">
    <location>
        <begin position="324"/>
        <end position="341"/>
    </location>
</feature>
<feature type="region of interest" description="Disordered" evidence="1">
    <location>
        <begin position="118"/>
        <end position="156"/>
    </location>
</feature>
<sequence length="1020" mass="112344">MALNLSESRRLASRRNVSQPTPPRLAPLPDSAPGGSLRQHLQQQRKMSRTVSPKPDRSPRIGAGRIFNPLQSAFEPEGGYRYHFSQSTLARAQKAKEYLDLMAQYRRVLELVAPLDPPRTAGSSAVSPPGTPNSSTQVSRVSTAEQSDARIGRPYNPLQYIRNRKVRARERKVIDGEAQGFNDVSKVSEWIDDVAKWVATGQARTPGNPALPPFPGAQITNLQSSPPSTNPRTVVATGKSKRPRVDWVIDPADMIADVYWLELDDNKKLVEDRHRRRIFPQGPNVPQGPSCDDAAPRLTTPGRSAKDSSDALTSAEKATPEPPPSRHDHEHVLSAARDRAQQKLKALKSSHHRHASAITSRDLLRLHRGSLSESSDTDSDRRRRAGSGIPASTIKSVLEKQMEEMIAREQRDAESHPLYDHETSRIKVPNLSPMTPERDRRPATNAPTTRQRLDSRTDLSEAEGKNAGSKMHATGRASLEVPSSRRFSINSDTSQPNSPDLRPARDIGRVPAIGDLSPMSSRPSSPPRNPLKVMNIFRERSKERSSDVPANGDDSSTSPPGVSEILLSSPEMVWNDVSPASRKPSRSPTGGRILGHRSHKSTGNARLRGEDGGISFRSLLRGGPRIDTVLRSSVSKVSDMLWRRDTSGLDDQSSSTSSDDSDDETRGRPRGPRDVRRTESEDEKSPLEGMPDVLSAANLNTSGPQGQLSASPPAQPLSRRSSRFDLLKPPRIDVHSASPSQSPTPQVRHRDQVDSDMESHADRDCTASDSVVTSPTLSKHYPLATSRHWLLTNRYRTPSHPGGSGTAVVSKREIARVRALLLSAGIHAMEMDRRAGQLSTAMPKGSSTSLLLPSPEITTTDSSFTKTTPLPLLPQTHIYPFAARTLSASVQSSASHFHTLASHFAATTSPALIRRAEALQKQVADDLTALAQSAIDAADDANHDLVVGQRLKVKRAVDTMEKMLRRRRRRFRWVRRAGWLAVEWVLVGFMWYVWFVVMIVRVVFGVGKGVVMGVRWLLWL</sequence>
<feature type="compositionally biased region" description="Basic and acidic residues" evidence="1">
    <location>
        <begin position="537"/>
        <end position="546"/>
    </location>
</feature>
<feature type="region of interest" description="Disordered" evidence="1">
    <location>
        <begin position="645"/>
        <end position="773"/>
    </location>
</feature>
<reference evidence="3" key="2">
    <citation type="submission" date="2023-05" db="EMBL/GenBank/DDBJ databases">
        <authorList>
            <consortium name="Lawrence Berkeley National Laboratory"/>
            <person name="Steindorff A."/>
            <person name="Hensen N."/>
            <person name="Bonometti L."/>
            <person name="Westerberg I."/>
            <person name="Brannstrom I.O."/>
            <person name="Guillou S."/>
            <person name="Cros-Aarteil S."/>
            <person name="Calhoun S."/>
            <person name="Haridas S."/>
            <person name="Kuo A."/>
            <person name="Mondo S."/>
            <person name="Pangilinan J."/>
            <person name="Riley R."/>
            <person name="Labutti K."/>
            <person name="Andreopoulos B."/>
            <person name="Lipzen A."/>
            <person name="Chen C."/>
            <person name="Yanf M."/>
            <person name="Daum C."/>
            <person name="Ng V."/>
            <person name="Clum A."/>
            <person name="Ohm R."/>
            <person name="Martin F."/>
            <person name="Silar P."/>
            <person name="Natvig D."/>
            <person name="Lalanne C."/>
            <person name="Gautier V."/>
            <person name="Ament-Velasquez S.L."/>
            <person name="Kruys A."/>
            <person name="Hutchinson M.I."/>
            <person name="Powell A.J."/>
            <person name="Barry K."/>
            <person name="Miller A.N."/>
            <person name="Grigoriev I.V."/>
            <person name="Debuchy R."/>
            <person name="Gladieux P."/>
            <person name="Thoren M.H."/>
            <person name="Johannesson H."/>
        </authorList>
    </citation>
    <scope>NUCLEOTIDE SEQUENCE</scope>
    <source>
        <strain evidence="3">CBS 508.74</strain>
    </source>
</reference>
<dbReference type="PANTHER" id="PTHR38426">
    <property type="entry name" value="MAINTENANCE OF TELOMERE CAPPING PROTEIN 4"/>
    <property type="match status" value="1"/>
</dbReference>